<feature type="domain" description="2EXR" evidence="1">
    <location>
        <begin position="7"/>
        <end position="77"/>
    </location>
</feature>
<sequence>MEAPPSFALFPSLPTEIRLLIWQACLPHRTIELDPAPSHGDGPRRFGERVATTSRTNTRPPTISRVCRESSDVAFRHGAIHGLFHLNPPGTTDLLQDPAPYPGYPHHQCRYSAYAVLCPNPWIQPQLDTLHIYWAPHTANEFVWKFDNADSDTDSDDGQDDTDSALPEQPVELLHHLVETFASPSVSITAGLILPFRLGSGYGYDWVTDDFVQVWDDEHSYVVDLLHASSARGRGVQAYDVLLEGYTLAVHVRLDAATASGLFGVGGDERVRLVDVDDVREIERYERLWREHGDEADVDAEKFFQRMKGVREDVERWRRDVVKVYVWHRWMREKEMDGDCEMLEADKVWLGHNRWGDDGMEDASSPDSPGQDVHWERRQWEIDIESRELNDGNEWVWKTKSSMPWFYPKIMFRLCGKECYRPLEERPRLGGGMAGR</sequence>
<evidence type="ECO:0000313" key="2">
    <source>
        <dbReference type="EMBL" id="KAK4441950.1"/>
    </source>
</evidence>
<keyword evidence="3" id="KW-1185">Reference proteome</keyword>
<protein>
    <recommendedName>
        <fullName evidence="1">2EXR domain-containing protein</fullName>
    </recommendedName>
</protein>
<dbReference type="PANTHER" id="PTHR35910">
    <property type="entry name" value="2EXR DOMAIN-CONTAINING PROTEIN"/>
    <property type="match status" value="1"/>
</dbReference>
<dbReference type="Proteomes" id="UP001321760">
    <property type="component" value="Unassembled WGS sequence"/>
</dbReference>
<accession>A0AAV9G3X7</accession>
<reference evidence="2" key="2">
    <citation type="submission" date="2023-05" db="EMBL/GenBank/DDBJ databases">
        <authorList>
            <consortium name="Lawrence Berkeley National Laboratory"/>
            <person name="Steindorff A."/>
            <person name="Hensen N."/>
            <person name="Bonometti L."/>
            <person name="Westerberg I."/>
            <person name="Brannstrom I.O."/>
            <person name="Guillou S."/>
            <person name="Cros-Aarteil S."/>
            <person name="Calhoun S."/>
            <person name="Haridas S."/>
            <person name="Kuo A."/>
            <person name="Mondo S."/>
            <person name="Pangilinan J."/>
            <person name="Riley R."/>
            <person name="Labutti K."/>
            <person name="Andreopoulos B."/>
            <person name="Lipzen A."/>
            <person name="Chen C."/>
            <person name="Yanf M."/>
            <person name="Daum C."/>
            <person name="Ng V."/>
            <person name="Clum A."/>
            <person name="Ohm R."/>
            <person name="Martin F."/>
            <person name="Silar P."/>
            <person name="Natvig D."/>
            <person name="Lalanne C."/>
            <person name="Gautier V."/>
            <person name="Ament-Velasquez S.L."/>
            <person name="Kruys A."/>
            <person name="Hutchinson M.I."/>
            <person name="Powell A.J."/>
            <person name="Barry K."/>
            <person name="Miller A.N."/>
            <person name="Grigoriev I.V."/>
            <person name="Debuchy R."/>
            <person name="Gladieux P."/>
            <person name="Thoren M.H."/>
            <person name="Johannesson H."/>
        </authorList>
    </citation>
    <scope>NUCLEOTIDE SEQUENCE</scope>
    <source>
        <strain evidence="2">PSN243</strain>
    </source>
</reference>
<dbReference type="AlphaFoldDB" id="A0AAV9G3X7"/>
<dbReference type="InterPro" id="IPR045518">
    <property type="entry name" value="2EXR"/>
</dbReference>
<dbReference type="EMBL" id="MU866044">
    <property type="protein sequence ID" value="KAK4441950.1"/>
    <property type="molecule type" value="Genomic_DNA"/>
</dbReference>
<name>A0AAV9G3X7_9PEZI</name>
<evidence type="ECO:0000259" key="1">
    <source>
        <dbReference type="Pfam" id="PF20150"/>
    </source>
</evidence>
<proteinExistence type="predicted"/>
<dbReference type="PANTHER" id="PTHR35910:SF1">
    <property type="entry name" value="2EXR DOMAIN-CONTAINING PROTEIN"/>
    <property type="match status" value="1"/>
</dbReference>
<reference evidence="2" key="1">
    <citation type="journal article" date="2023" name="Mol. Phylogenet. Evol.">
        <title>Genome-scale phylogeny and comparative genomics of the fungal order Sordariales.</title>
        <authorList>
            <person name="Hensen N."/>
            <person name="Bonometti L."/>
            <person name="Westerberg I."/>
            <person name="Brannstrom I.O."/>
            <person name="Guillou S."/>
            <person name="Cros-Aarteil S."/>
            <person name="Calhoun S."/>
            <person name="Haridas S."/>
            <person name="Kuo A."/>
            <person name="Mondo S."/>
            <person name="Pangilinan J."/>
            <person name="Riley R."/>
            <person name="LaButti K."/>
            <person name="Andreopoulos B."/>
            <person name="Lipzen A."/>
            <person name="Chen C."/>
            <person name="Yan M."/>
            <person name="Daum C."/>
            <person name="Ng V."/>
            <person name="Clum A."/>
            <person name="Steindorff A."/>
            <person name="Ohm R.A."/>
            <person name="Martin F."/>
            <person name="Silar P."/>
            <person name="Natvig D.O."/>
            <person name="Lalanne C."/>
            <person name="Gautier V."/>
            <person name="Ament-Velasquez S.L."/>
            <person name="Kruys A."/>
            <person name="Hutchinson M.I."/>
            <person name="Powell A.J."/>
            <person name="Barry K."/>
            <person name="Miller A.N."/>
            <person name="Grigoriev I.V."/>
            <person name="Debuchy R."/>
            <person name="Gladieux P."/>
            <person name="Hiltunen Thoren M."/>
            <person name="Johannesson H."/>
        </authorList>
    </citation>
    <scope>NUCLEOTIDE SEQUENCE</scope>
    <source>
        <strain evidence="2">PSN243</strain>
    </source>
</reference>
<evidence type="ECO:0000313" key="3">
    <source>
        <dbReference type="Proteomes" id="UP001321760"/>
    </source>
</evidence>
<gene>
    <name evidence="2" type="ORF">QBC34DRAFT_500007</name>
</gene>
<comment type="caution">
    <text evidence="2">The sequence shown here is derived from an EMBL/GenBank/DDBJ whole genome shotgun (WGS) entry which is preliminary data.</text>
</comment>
<dbReference type="Pfam" id="PF20150">
    <property type="entry name" value="2EXR"/>
    <property type="match status" value="1"/>
</dbReference>
<organism evidence="2 3">
    <name type="scientific">Podospora aff. communis PSN243</name>
    <dbReference type="NCBI Taxonomy" id="3040156"/>
    <lineage>
        <taxon>Eukaryota</taxon>
        <taxon>Fungi</taxon>
        <taxon>Dikarya</taxon>
        <taxon>Ascomycota</taxon>
        <taxon>Pezizomycotina</taxon>
        <taxon>Sordariomycetes</taxon>
        <taxon>Sordariomycetidae</taxon>
        <taxon>Sordariales</taxon>
        <taxon>Podosporaceae</taxon>
        <taxon>Podospora</taxon>
    </lineage>
</organism>